<keyword evidence="1" id="KW-1133">Transmembrane helix</keyword>
<sequence>MKFSTILKWITGICEALLAIPFAGGLFVLTSGWGPLLFMFIIHAVTLVLSIRDNRTFGGSILGLITSVLAVIPVIGWALHTVTAIVLLIDGGRSTRADKAV</sequence>
<dbReference type="RefSeq" id="WP_079479268.1">
    <property type="nucleotide sequence ID" value="NZ_FVYZ01000004.1"/>
</dbReference>
<feature type="transmembrane region" description="Helical" evidence="1">
    <location>
        <begin position="36"/>
        <end position="52"/>
    </location>
</feature>
<protein>
    <submittedName>
        <fullName evidence="2">Uncharacterized protein</fullName>
    </submittedName>
</protein>
<feature type="transmembrane region" description="Helical" evidence="1">
    <location>
        <begin position="6"/>
        <end position="29"/>
    </location>
</feature>
<dbReference type="AlphaFoldDB" id="A0A4Z0H3B4"/>
<feature type="transmembrane region" description="Helical" evidence="1">
    <location>
        <begin position="64"/>
        <end position="89"/>
    </location>
</feature>
<dbReference type="Proteomes" id="UP000297982">
    <property type="component" value="Unassembled WGS sequence"/>
</dbReference>
<evidence type="ECO:0000256" key="1">
    <source>
        <dbReference type="SAM" id="Phobius"/>
    </source>
</evidence>
<evidence type="ECO:0000313" key="3">
    <source>
        <dbReference type="Proteomes" id="UP000297982"/>
    </source>
</evidence>
<keyword evidence="3" id="KW-1185">Reference proteome</keyword>
<reference evidence="2 3" key="1">
    <citation type="journal article" date="2003" name="Int. J. Syst. Evol. Microbiol.">
        <title>Halobacillus salinus sp. nov., isolated from a salt lake on the coast of the East Sea in Korea.</title>
        <authorList>
            <person name="Yoon J.H."/>
            <person name="Kang K.H."/>
            <person name="Park Y.H."/>
        </authorList>
    </citation>
    <scope>NUCLEOTIDE SEQUENCE [LARGE SCALE GENOMIC DNA]</scope>
    <source>
        <strain evidence="2 3">HSL-3</strain>
    </source>
</reference>
<gene>
    <name evidence="2" type="ORF">E4663_02585</name>
</gene>
<dbReference type="OrthoDB" id="1925744at2"/>
<proteinExistence type="predicted"/>
<evidence type="ECO:0000313" key="2">
    <source>
        <dbReference type="EMBL" id="TGB03911.1"/>
    </source>
</evidence>
<dbReference type="EMBL" id="SRJC01000001">
    <property type="protein sequence ID" value="TGB03911.1"/>
    <property type="molecule type" value="Genomic_DNA"/>
</dbReference>
<keyword evidence="1" id="KW-0812">Transmembrane</keyword>
<accession>A0A4Z0H3B4</accession>
<dbReference type="STRING" id="192814.GCA_900166575_00829"/>
<name>A0A4Z0H3B4_9BACI</name>
<organism evidence="2 3">
    <name type="scientific">Halobacillus salinus</name>
    <dbReference type="NCBI Taxonomy" id="192814"/>
    <lineage>
        <taxon>Bacteria</taxon>
        <taxon>Bacillati</taxon>
        <taxon>Bacillota</taxon>
        <taxon>Bacilli</taxon>
        <taxon>Bacillales</taxon>
        <taxon>Bacillaceae</taxon>
        <taxon>Halobacillus</taxon>
    </lineage>
</organism>
<comment type="caution">
    <text evidence="2">The sequence shown here is derived from an EMBL/GenBank/DDBJ whole genome shotgun (WGS) entry which is preliminary data.</text>
</comment>
<keyword evidence="1" id="KW-0472">Membrane</keyword>